<proteinExistence type="predicted"/>
<evidence type="ECO:0000313" key="5">
    <source>
        <dbReference type="Proteomes" id="UP000293360"/>
    </source>
</evidence>
<dbReference type="PANTHER" id="PTHR42031">
    <property type="entry name" value="KEY LIME PATHOGENICITY PROTEIN"/>
    <property type="match status" value="1"/>
</dbReference>
<dbReference type="PANTHER" id="PTHR42031:SF1">
    <property type="entry name" value="KEY LIME PATHOGENICITY PROTEIN"/>
    <property type="match status" value="1"/>
</dbReference>
<feature type="domain" description="DUF7896" evidence="3">
    <location>
        <begin position="469"/>
        <end position="563"/>
    </location>
</feature>
<keyword evidence="5" id="KW-1185">Reference proteome</keyword>
<feature type="region of interest" description="Disordered" evidence="2">
    <location>
        <begin position="517"/>
        <end position="554"/>
    </location>
</feature>
<dbReference type="OrthoDB" id="5377599at2759"/>
<dbReference type="AlphaFoldDB" id="A0A4Q4T7J9"/>
<protein>
    <recommendedName>
        <fullName evidence="3">DUF7896 domain-containing protein</fullName>
    </recommendedName>
</protein>
<dbReference type="EMBL" id="QJNU01000394">
    <property type="protein sequence ID" value="RYP00263.1"/>
    <property type="molecule type" value="Genomic_DNA"/>
</dbReference>
<gene>
    <name evidence="4" type="ORF">DL764_006562</name>
</gene>
<evidence type="ECO:0000256" key="2">
    <source>
        <dbReference type="SAM" id="MobiDB-lite"/>
    </source>
</evidence>
<feature type="coiled-coil region" evidence="1">
    <location>
        <begin position="4"/>
        <end position="38"/>
    </location>
</feature>
<dbReference type="STRING" id="155417.A0A4Q4T7J9"/>
<feature type="region of interest" description="Disordered" evidence="2">
    <location>
        <begin position="368"/>
        <end position="387"/>
    </location>
</feature>
<dbReference type="Proteomes" id="UP000293360">
    <property type="component" value="Unassembled WGS sequence"/>
</dbReference>
<feature type="region of interest" description="Disordered" evidence="2">
    <location>
        <begin position="306"/>
        <end position="329"/>
    </location>
</feature>
<evidence type="ECO:0000259" key="3">
    <source>
        <dbReference type="Pfam" id="PF25438"/>
    </source>
</evidence>
<reference evidence="4 5" key="1">
    <citation type="submission" date="2018-06" db="EMBL/GenBank/DDBJ databases">
        <title>Complete Genomes of Monosporascus.</title>
        <authorList>
            <person name="Robinson A.J."/>
            <person name="Natvig D.O."/>
        </authorList>
    </citation>
    <scope>NUCLEOTIDE SEQUENCE [LARGE SCALE GENOMIC DNA]</scope>
    <source>
        <strain evidence="4 5">CBS 110550</strain>
    </source>
</reference>
<comment type="caution">
    <text evidence="4">The sequence shown here is derived from an EMBL/GenBank/DDBJ whole genome shotgun (WGS) entry which is preliminary data.</text>
</comment>
<feature type="region of interest" description="Disordered" evidence="2">
    <location>
        <begin position="97"/>
        <end position="161"/>
    </location>
</feature>
<dbReference type="InterPro" id="IPR057218">
    <property type="entry name" value="DUF7896"/>
</dbReference>
<evidence type="ECO:0000313" key="4">
    <source>
        <dbReference type="EMBL" id="RYP00263.1"/>
    </source>
</evidence>
<organism evidence="4 5">
    <name type="scientific">Monosporascus ibericus</name>
    <dbReference type="NCBI Taxonomy" id="155417"/>
    <lineage>
        <taxon>Eukaryota</taxon>
        <taxon>Fungi</taxon>
        <taxon>Dikarya</taxon>
        <taxon>Ascomycota</taxon>
        <taxon>Pezizomycotina</taxon>
        <taxon>Sordariomycetes</taxon>
        <taxon>Xylariomycetidae</taxon>
        <taxon>Xylariales</taxon>
        <taxon>Xylariales incertae sedis</taxon>
        <taxon>Monosporascus</taxon>
    </lineage>
</organism>
<feature type="compositionally biased region" description="Polar residues" evidence="2">
    <location>
        <begin position="368"/>
        <end position="382"/>
    </location>
</feature>
<sequence>MDQNQSQELQIQQLQALLEQEREKNRRAQEALTHMQNTHSAYQYPTAQASSSSPYNNPIAHNEFQLSNTAPATPFQHGGSMTRSHTVPRSAEAHHYHGTHAAVSSSPHQQEHHAHSVKRPRVMSQQAMASQKLDRSISNLSTRSDGPFMLNAPVSPPPKPRNFSFQAKSTSTMDYLDRDGPVNSSYAFTRSARPRHDMPPLTESGPAAGVMMDPEEFFAAHPSFDDESMAMTSSFSTSMPPQPIDLEVPRFHVTDPSTCGSMTSGQTYDTTQMSRQNSQQLDNQSVSGGVQMMTLGSQLSHCGDDIAYREGFSNPSSGDNSPLGKRPFPNDEALFAVGSSLGPPFSHQYPAPAPADALIASPEMERSVSNTSIASNRSTSSLKARAKDTLKQQVHRGLNAPLKPKPAVDPNAAESAANPKKDGKAAIVKQKYVRPKQPKVFCDQCDEHKEGFRGEHELRRHKDAKHQDMVKKFICVDPVSMGLPVGVPAVNPLSRCKACKAQKKYGAYYNAAAHLRRTHFKEKPSRQKNKNANTSRSDDDRRGGKGGGDWPPMSELKNWMTEIWVHKHELNQGDDEEGDEDINQPAPVVNMDINLTGMGEFASSELAIQNGGADDVLSNIDYMLPNGIVINPAEVSYMNGMPLSSANFDFATSPNMSPPNFAPDFSAFASQEPMDQSYVTSAVSPTATITPHTAFNEPSHFPQVGLNTVYP</sequence>
<evidence type="ECO:0000256" key="1">
    <source>
        <dbReference type="SAM" id="Coils"/>
    </source>
</evidence>
<name>A0A4Q4T7J9_9PEZI</name>
<accession>A0A4Q4T7J9</accession>
<feature type="region of interest" description="Disordered" evidence="2">
    <location>
        <begin position="395"/>
        <end position="425"/>
    </location>
</feature>
<keyword evidence="1" id="KW-0175">Coiled coil</keyword>
<dbReference type="Pfam" id="PF25438">
    <property type="entry name" value="DUF7896"/>
    <property type="match status" value="1"/>
</dbReference>